<sequence>PSWRSPNPTSIPGPTSAQRPEDRGQFRLAGRQTSQRSQPGGWFPTALRGEERRARTPPKPPRRMPISQAPPLRDRPPPFDGPRTAPRASLPTRGLRTDREHISTRVARPPLSGYPRGIAA</sequence>
<name>B7PAP1_IXOSC</name>
<protein>
    <submittedName>
        <fullName evidence="2 3">Uncharacterized protein</fullName>
    </submittedName>
</protein>
<dbReference type="InParanoid" id="B7PAP1"/>
<accession>B7PAP1</accession>
<reference evidence="2 4" key="1">
    <citation type="submission" date="2008-03" db="EMBL/GenBank/DDBJ databases">
        <title>Annotation of Ixodes scapularis.</title>
        <authorList>
            <consortium name="Ixodes scapularis Genome Project Consortium"/>
            <person name="Caler E."/>
            <person name="Hannick L.I."/>
            <person name="Bidwell S."/>
            <person name="Joardar V."/>
            <person name="Thiagarajan M."/>
            <person name="Amedeo P."/>
            <person name="Galinsky K.J."/>
            <person name="Schobel S."/>
            <person name="Inman J."/>
            <person name="Hostetler J."/>
            <person name="Miller J."/>
            <person name="Hammond M."/>
            <person name="Megy K."/>
            <person name="Lawson D."/>
            <person name="Kodira C."/>
            <person name="Sutton G."/>
            <person name="Meyer J."/>
            <person name="Hill C.A."/>
            <person name="Birren B."/>
            <person name="Nene V."/>
            <person name="Collins F."/>
            <person name="Alarcon-Chaidez F."/>
            <person name="Wikel S."/>
            <person name="Strausberg R."/>
        </authorList>
    </citation>
    <scope>NUCLEOTIDE SEQUENCE [LARGE SCALE GENOMIC DNA]</scope>
    <source>
        <strain evidence="4">Wikel</strain>
        <strain evidence="2">Wikel colony</strain>
    </source>
</reference>
<dbReference type="EMBL" id="DS672341">
    <property type="protein sequence ID" value="EEC03663.1"/>
    <property type="molecule type" value="Genomic_DNA"/>
</dbReference>
<reference evidence="3" key="2">
    <citation type="submission" date="2020-05" db="UniProtKB">
        <authorList>
            <consortium name="EnsemblMetazoa"/>
        </authorList>
    </citation>
    <scope>IDENTIFICATION</scope>
    <source>
        <strain evidence="3">wikel</strain>
    </source>
</reference>
<evidence type="ECO:0000313" key="2">
    <source>
        <dbReference type="EMBL" id="EEC03663.1"/>
    </source>
</evidence>
<gene>
    <name evidence="2" type="ORF">IscW_ISCW002678</name>
</gene>
<feature type="non-terminal residue" evidence="2">
    <location>
        <position position="120"/>
    </location>
</feature>
<evidence type="ECO:0000256" key="1">
    <source>
        <dbReference type="SAM" id="MobiDB-lite"/>
    </source>
</evidence>
<organism>
    <name type="scientific">Ixodes scapularis</name>
    <name type="common">Black-legged tick</name>
    <name type="synonym">Deer tick</name>
    <dbReference type="NCBI Taxonomy" id="6945"/>
    <lineage>
        <taxon>Eukaryota</taxon>
        <taxon>Metazoa</taxon>
        <taxon>Ecdysozoa</taxon>
        <taxon>Arthropoda</taxon>
        <taxon>Chelicerata</taxon>
        <taxon>Arachnida</taxon>
        <taxon>Acari</taxon>
        <taxon>Parasitiformes</taxon>
        <taxon>Ixodida</taxon>
        <taxon>Ixodoidea</taxon>
        <taxon>Ixodidae</taxon>
        <taxon>Ixodinae</taxon>
        <taxon>Ixodes</taxon>
    </lineage>
</organism>
<dbReference type="VEuPathDB" id="VectorBase:ISCW002678"/>
<dbReference type="PaxDb" id="6945-B7PAP1"/>
<feature type="compositionally biased region" description="Polar residues" evidence="1">
    <location>
        <begin position="1"/>
        <end position="18"/>
    </location>
</feature>
<dbReference type="HOGENOM" id="CLU_2055535_0_0_1"/>
<evidence type="ECO:0000313" key="3">
    <source>
        <dbReference type="EnsemblMetazoa" id="ISCW002678-PA"/>
    </source>
</evidence>
<dbReference type="Proteomes" id="UP000001555">
    <property type="component" value="Unassembled WGS sequence"/>
</dbReference>
<dbReference type="EnsemblMetazoa" id="ISCW002678-RA">
    <property type="protein sequence ID" value="ISCW002678-PA"/>
    <property type="gene ID" value="ISCW002678"/>
</dbReference>
<proteinExistence type="predicted"/>
<evidence type="ECO:0000313" key="4">
    <source>
        <dbReference type="Proteomes" id="UP000001555"/>
    </source>
</evidence>
<feature type="non-terminal residue" evidence="2">
    <location>
        <position position="1"/>
    </location>
</feature>
<dbReference type="VEuPathDB" id="VectorBase:ISCI002678"/>
<dbReference type="AlphaFoldDB" id="B7PAP1"/>
<keyword evidence="4" id="KW-1185">Reference proteome</keyword>
<feature type="region of interest" description="Disordered" evidence="1">
    <location>
        <begin position="1"/>
        <end position="120"/>
    </location>
</feature>
<dbReference type="EMBL" id="ABJB010254296">
    <property type="status" value="NOT_ANNOTATED_CDS"/>
    <property type="molecule type" value="Genomic_DNA"/>
</dbReference>